<evidence type="ECO:0000256" key="2">
    <source>
        <dbReference type="SAM" id="MobiDB-lite"/>
    </source>
</evidence>
<comment type="caution">
    <text evidence="3">The sequence shown here is derived from an EMBL/GenBank/DDBJ whole genome shotgun (WGS) entry which is preliminary data.</text>
</comment>
<dbReference type="EMBL" id="CAJZBQ010000057">
    <property type="protein sequence ID" value="CAG9334086.1"/>
    <property type="molecule type" value="Genomic_DNA"/>
</dbReference>
<dbReference type="Proteomes" id="UP001162131">
    <property type="component" value="Unassembled WGS sequence"/>
</dbReference>
<name>A0AAU9K3H7_9CILI</name>
<evidence type="ECO:0000313" key="3">
    <source>
        <dbReference type="EMBL" id="CAG9334086.1"/>
    </source>
</evidence>
<protein>
    <submittedName>
        <fullName evidence="3">Uncharacterized protein</fullName>
    </submittedName>
</protein>
<keyword evidence="4" id="KW-1185">Reference proteome</keyword>
<sequence>MESQILILTEKEYKKYQANLEEMSYRSPNLPSPIFVSTDYEEKVDSKAAEKLLQDETKKNYLSILKDLSLSLDPSKPKLKIQPININENENINKKYQDEVSKRLSQRTPTAKPKSKKRRILKSARVSQYATCNNSFERKTPSTHESIIERHKEKLIDLLNDDNLENLLANKEKKERCKRPLSLQIDDIKLAPEITDRTQTTLTRPSTARKPSKRILKKFMSQVLPYIPIDTLSTNPDTPMHAKESVKSKTVKKRKHVKQLSDSTLVLNIQKSLIGANRLAINNEKIQEKQIFDRILNEIKQEFKINQKEQSSNIIELMQIMFKVKPELGDIINPKEITKYKSLHERLYHLMKENPSKLYRIISDEETRLNTNRNRFETDDWTEEQEAAFRSMLRKTHSFNSLTKTRIFKEAEKNLPETRTTLDMEWKYDKHSPWANDFDYNEEQNLASSQTSKHAKKSSISNLRQECKGLTPEEYNLMKFKELQEKTGDFTLGFNALQKKAEKIDKINEVKEAITGYKIFSDWKHNKDELEKAKNKLASHIIEEGNAEVKKLNQARYSYLSAKVARQRAHKELQDKLIQRAEKMRKELRERQKTFQMLVLVYRKICRDLYRLDDKKPKRALLNSQYPLGSPLFKQSMIKLGYLPEAYNPSPAPPHEFDPASIKRIKTSIPKESLVHISLWNLHNQSSNDKKQDKNEMASKIKALIRGFVVRKRVAKIKKGAAVIKRSFVRYKTKKFILTALLVEHLSSGNKLLGELFTRYRETFIYNRVLKEVVSSPFIQKLLIERRKQKNLPTKSPQNLINCFAAGSSSKTPLCPKSDRSKRKHITFTMKSETEAYKINNKIKSPRFALQRKSTTNIPSSPIIKELPDSVQIYLKTLPIKKG</sequence>
<reference evidence="3" key="1">
    <citation type="submission" date="2021-09" db="EMBL/GenBank/DDBJ databases">
        <authorList>
            <consortium name="AG Swart"/>
            <person name="Singh M."/>
            <person name="Singh A."/>
            <person name="Seah K."/>
            <person name="Emmerich C."/>
        </authorList>
    </citation>
    <scope>NUCLEOTIDE SEQUENCE</scope>
    <source>
        <strain evidence="3">ATCC30299</strain>
    </source>
</reference>
<proteinExistence type="predicted"/>
<keyword evidence="1" id="KW-0175">Coiled coil</keyword>
<organism evidence="3 4">
    <name type="scientific">Blepharisma stoltei</name>
    <dbReference type="NCBI Taxonomy" id="1481888"/>
    <lineage>
        <taxon>Eukaryota</taxon>
        <taxon>Sar</taxon>
        <taxon>Alveolata</taxon>
        <taxon>Ciliophora</taxon>
        <taxon>Postciliodesmatophora</taxon>
        <taxon>Heterotrichea</taxon>
        <taxon>Heterotrichida</taxon>
        <taxon>Blepharismidae</taxon>
        <taxon>Blepharisma</taxon>
    </lineage>
</organism>
<dbReference type="AlphaFoldDB" id="A0AAU9K3H7"/>
<feature type="region of interest" description="Disordered" evidence="2">
    <location>
        <begin position="100"/>
        <end position="119"/>
    </location>
</feature>
<evidence type="ECO:0000256" key="1">
    <source>
        <dbReference type="SAM" id="Coils"/>
    </source>
</evidence>
<feature type="coiled-coil region" evidence="1">
    <location>
        <begin position="571"/>
        <end position="598"/>
    </location>
</feature>
<dbReference type="PROSITE" id="PS50096">
    <property type="entry name" value="IQ"/>
    <property type="match status" value="1"/>
</dbReference>
<evidence type="ECO:0000313" key="4">
    <source>
        <dbReference type="Proteomes" id="UP001162131"/>
    </source>
</evidence>
<gene>
    <name evidence="3" type="ORF">BSTOLATCC_MIC59888</name>
</gene>
<accession>A0AAU9K3H7</accession>